<evidence type="ECO:0000259" key="8">
    <source>
        <dbReference type="Pfam" id="PF05504"/>
    </source>
</evidence>
<keyword evidence="6" id="KW-0564">Palmitate</keyword>
<reference evidence="10 11" key="1">
    <citation type="submission" date="2022-11" db="EMBL/GenBank/DDBJ databases">
        <authorList>
            <person name="Caiyu Z."/>
        </authorList>
    </citation>
    <scope>NUCLEOTIDE SEQUENCE [LARGE SCALE GENOMIC DNA]</scope>
    <source>
        <strain evidence="10 11">YR-4</strain>
    </source>
</reference>
<name>A0ABT4BPP4_9FIRM</name>
<dbReference type="Pfam" id="PF25198">
    <property type="entry name" value="Spore_GerAC_N"/>
    <property type="match status" value="1"/>
</dbReference>
<sequence length="399" mass="45005">MKSKWKRIFAVLLSVVMCFNLCGCWNSRELNTLAFVTSMGFDKTDTGILMTVQVFNPRAIASQKTVNETSVIVYTQEGKDILEMLRRMITQSPRKMNGTHLQTVIFGEDFAKDGISMVLDFFTREHQFRTDMYFAVAHGTTANNILKTQTKLETNPSNKLFSSLKSSDEIWAGNKAIKLIELVNAIVSDGNNAAITGVELTNPPQDKDNINALQRMEEDPVVIKNLAVFNKDKFVGWINEDECKGYNYLTGNVSETLGSAESKEVGKITMEVTHTDAKRRAAFVNGKPSINVEIHVDANIENVTGTYDITKEENLNKIEKLAAEKVESQCLGSLIRTKEYGCDIYGFGELIHRTYPQYWKTVKNNWSEEFRNLPVSVKVDYKILATGPQGNPFFEKENK</sequence>
<dbReference type="RefSeq" id="WP_268056868.1">
    <property type="nucleotide sequence ID" value="NZ_JAPOHA010000001.1"/>
</dbReference>
<feature type="domain" description="Spore germination GerAC-like C-terminal" evidence="8">
    <location>
        <begin position="225"/>
        <end position="387"/>
    </location>
</feature>
<dbReference type="PANTHER" id="PTHR35789:SF1">
    <property type="entry name" value="SPORE GERMINATION PROTEIN B3"/>
    <property type="match status" value="1"/>
</dbReference>
<evidence type="ECO:0000256" key="6">
    <source>
        <dbReference type="ARBA" id="ARBA00023139"/>
    </source>
</evidence>
<dbReference type="NCBIfam" id="TIGR02887">
    <property type="entry name" value="spore_ger_x_C"/>
    <property type="match status" value="1"/>
</dbReference>
<evidence type="ECO:0000256" key="1">
    <source>
        <dbReference type="ARBA" id="ARBA00004635"/>
    </source>
</evidence>
<organism evidence="10 11">
    <name type="scientific">Caproiciproducens galactitolivorans</name>
    <dbReference type="NCBI Taxonomy" id="642589"/>
    <lineage>
        <taxon>Bacteria</taxon>
        <taxon>Bacillati</taxon>
        <taxon>Bacillota</taxon>
        <taxon>Clostridia</taxon>
        <taxon>Eubacteriales</taxon>
        <taxon>Acutalibacteraceae</taxon>
        <taxon>Caproiciproducens</taxon>
    </lineage>
</organism>
<keyword evidence="11" id="KW-1185">Reference proteome</keyword>
<evidence type="ECO:0000313" key="11">
    <source>
        <dbReference type="Proteomes" id="UP001082703"/>
    </source>
</evidence>
<evidence type="ECO:0000313" key="10">
    <source>
        <dbReference type="EMBL" id="MCY1712861.1"/>
    </source>
</evidence>
<dbReference type="Pfam" id="PF05504">
    <property type="entry name" value="Spore_GerAC"/>
    <property type="match status" value="1"/>
</dbReference>
<keyword evidence="4" id="KW-0732">Signal</keyword>
<accession>A0ABT4BPP4</accession>
<feature type="domain" description="Spore germination protein N-terminal" evidence="9">
    <location>
        <begin position="26"/>
        <end position="198"/>
    </location>
</feature>
<keyword evidence="3" id="KW-0309">Germination</keyword>
<gene>
    <name evidence="10" type="ORF">OUY18_01150</name>
</gene>
<dbReference type="EMBL" id="JAPOHA010000001">
    <property type="protein sequence ID" value="MCY1712861.1"/>
    <property type="molecule type" value="Genomic_DNA"/>
</dbReference>
<evidence type="ECO:0000256" key="7">
    <source>
        <dbReference type="ARBA" id="ARBA00023288"/>
    </source>
</evidence>
<comment type="caution">
    <text evidence="10">The sequence shown here is derived from an EMBL/GenBank/DDBJ whole genome shotgun (WGS) entry which is preliminary data.</text>
</comment>
<evidence type="ECO:0000256" key="5">
    <source>
        <dbReference type="ARBA" id="ARBA00023136"/>
    </source>
</evidence>
<keyword evidence="7" id="KW-0449">Lipoprotein</keyword>
<comment type="subcellular location">
    <subcellularLocation>
        <location evidence="1">Membrane</location>
        <topology evidence="1">Lipid-anchor</topology>
    </subcellularLocation>
</comment>
<dbReference type="InterPro" id="IPR008844">
    <property type="entry name" value="Spore_GerAC-like"/>
</dbReference>
<protein>
    <submittedName>
        <fullName evidence="10">Ger(X)C family spore germination protein</fullName>
    </submittedName>
</protein>
<evidence type="ECO:0000256" key="2">
    <source>
        <dbReference type="ARBA" id="ARBA00007886"/>
    </source>
</evidence>
<dbReference type="Proteomes" id="UP001082703">
    <property type="component" value="Unassembled WGS sequence"/>
</dbReference>
<dbReference type="PANTHER" id="PTHR35789">
    <property type="entry name" value="SPORE GERMINATION PROTEIN B3"/>
    <property type="match status" value="1"/>
</dbReference>
<dbReference type="InterPro" id="IPR057336">
    <property type="entry name" value="GerAC_N"/>
</dbReference>
<comment type="similarity">
    <text evidence="2">Belongs to the GerABKC lipoprotein family.</text>
</comment>
<dbReference type="InterPro" id="IPR046953">
    <property type="entry name" value="Spore_GerAC-like_C"/>
</dbReference>
<keyword evidence="5" id="KW-0472">Membrane</keyword>
<evidence type="ECO:0000256" key="3">
    <source>
        <dbReference type="ARBA" id="ARBA00022544"/>
    </source>
</evidence>
<dbReference type="Gene3D" id="3.30.300.210">
    <property type="entry name" value="Nutrient germinant receptor protein C, domain 3"/>
    <property type="match status" value="1"/>
</dbReference>
<proteinExistence type="inferred from homology"/>
<dbReference type="InterPro" id="IPR038501">
    <property type="entry name" value="Spore_GerAC_C_sf"/>
</dbReference>
<evidence type="ECO:0000259" key="9">
    <source>
        <dbReference type="Pfam" id="PF25198"/>
    </source>
</evidence>
<evidence type="ECO:0000256" key="4">
    <source>
        <dbReference type="ARBA" id="ARBA00022729"/>
    </source>
</evidence>